<dbReference type="EnsemblPlants" id="TraesCS1A02G345300.1">
    <property type="protein sequence ID" value="TraesCS1A02G345300.1"/>
    <property type="gene ID" value="TraesCS1A02G345300"/>
</dbReference>
<sequence length="119" mass="13966">MADLKTAAYQGDHVLENFRYEALRRCADDHIRGPSSVMEHDKQVEKDYEEEEENEEDEDEQGTVFEEEEDSHFDVKAPSVMLCKIALFGYQRSIFLLYKVQRRSCPKFKSNDAQFFSSL</sequence>
<gene>
    <name evidence="2" type="primary">LOC123179772</name>
</gene>
<dbReference type="AlphaFoldDB" id="A0A3B5Y4I4"/>
<evidence type="ECO:0000256" key="1">
    <source>
        <dbReference type="SAM" id="MobiDB-lite"/>
    </source>
</evidence>
<dbReference type="Gramene" id="TraesNOR1A03G00149500.1">
    <property type="protein sequence ID" value="TraesNOR1A03G00149500.1"/>
    <property type="gene ID" value="TraesNOR1A03G00149500"/>
</dbReference>
<dbReference type="RefSeq" id="XP_044447585.1">
    <property type="nucleotide sequence ID" value="XM_044591650.1"/>
</dbReference>
<evidence type="ECO:0000313" key="2">
    <source>
        <dbReference type="EnsemblPlants" id="TraesCS1A02G345300.1"/>
    </source>
</evidence>
<feature type="region of interest" description="Disordered" evidence="1">
    <location>
        <begin position="32"/>
        <end position="71"/>
    </location>
</feature>
<evidence type="ECO:0000313" key="3">
    <source>
        <dbReference type="Proteomes" id="UP000019116"/>
    </source>
</evidence>
<reference evidence="2" key="1">
    <citation type="submission" date="2018-08" db="EMBL/GenBank/DDBJ databases">
        <authorList>
            <person name="Rossello M."/>
        </authorList>
    </citation>
    <scope>NUCLEOTIDE SEQUENCE [LARGE SCALE GENOMIC DNA]</scope>
    <source>
        <strain evidence="2">cv. Chinese Spring</strain>
    </source>
</reference>
<dbReference type="Proteomes" id="UP000019116">
    <property type="component" value="Chromosome 1A"/>
</dbReference>
<organism evidence="2">
    <name type="scientific">Triticum aestivum</name>
    <name type="common">Wheat</name>
    <dbReference type="NCBI Taxonomy" id="4565"/>
    <lineage>
        <taxon>Eukaryota</taxon>
        <taxon>Viridiplantae</taxon>
        <taxon>Streptophyta</taxon>
        <taxon>Embryophyta</taxon>
        <taxon>Tracheophyta</taxon>
        <taxon>Spermatophyta</taxon>
        <taxon>Magnoliopsida</taxon>
        <taxon>Liliopsida</taxon>
        <taxon>Poales</taxon>
        <taxon>Poaceae</taxon>
        <taxon>BOP clade</taxon>
        <taxon>Pooideae</taxon>
        <taxon>Triticodae</taxon>
        <taxon>Triticeae</taxon>
        <taxon>Triticinae</taxon>
        <taxon>Triticum</taxon>
    </lineage>
</organism>
<protein>
    <submittedName>
        <fullName evidence="2">Uncharacterized protein</fullName>
    </submittedName>
</protein>
<dbReference type="Gramene" id="TraesCS1A02G345300.1">
    <property type="protein sequence ID" value="TraesCS1A02G345300.1"/>
    <property type="gene ID" value="TraesCS1A02G345300"/>
</dbReference>
<accession>A0A3B5Y4I4</accession>
<keyword evidence="3" id="KW-1185">Reference proteome</keyword>
<feature type="compositionally biased region" description="Acidic residues" evidence="1">
    <location>
        <begin position="47"/>
        <end position="71"/>
    </location>
</feature>
<dbReference type="Gramene" id="TraesCS1A03G0849800.1">
    <property type="protein sequence ID" value="TraesCS1A03G0849800.1.CDS"/>
    <property type="gene ID" value="TraesCS1A03G0849800"/>
</dbReference>
<proteinExistence type="predicted"/>
<name>A0A3B5Y4I4_WHEAT</name>
<reference evidence="2" key="2">
    <citation type="submission" date="2018-10" db="UniProtKB">
        <authorList>
            <consortium name="EnsemblPlants"/>
        </authorList>
    </citation>
    <scope>IDENTIFICATION</scope>
</reference>
<feature type="compositionally biased region" description="Basic and acidic residues" evidence="1">
    <location>
        <begin position="32"/>
        <end position="46"/>
    </location>
</feature>
<dbReference type="KEGG" id="taes:123179772"/>
<dbReference type="PaxDb" id="4565-Traes_7BL_BEF3F1FDC.1"/>
<dbReference type="GeneID" id="123179772"/>
<dbReference type="Gramene" id="TraesCLE_scaffold_001133_01G000800.1">
    <property type="protein sequence ID" value="TraesCLE_scaffold_001133_01G000800.1"/>
    <property type="gene ID" value="TraesCLE_scaffold_001133_01G000800"/>
</dbReference>